<dbReference type="AlphaFoldDB" id="A0A9W4US17"/>
<dbReference type="InterPro" id="IPR004991">
    <property type="entry name" value="Aerolysin-like"/>
</dbReference>
<keyword evidence="3" id="KW-1185">Reference proteome</keyword>
<accession>A0A9W4US17</accession>
<dbReference type="SUPFAM" id="SSF56973">
    <property type="entry name" value="Aerolisin/ETX pore-forming domain"/>
    <property type="match status" value="1"/>
</dbReference>
<proteinExistence type="predicted"/>
<evidence type="ECO:0000313" key="2">
    <source>
        <dbReference type="EMBL" id="CAI6340062.1"/>
    </source>
</evidence>
<gene>
    <name evidence="2" type="ORF">PDIGIT_LOCUS13230</name>
</gene>
<reference evidence="2" key="1">
    <citation type="submission" date="2023-01" db="EMBL/GenBank/DDBJ databases">
        <authorList>
            <person name="Van Ghelder C."/>
            <person name="Rancurel C."/>
        </authorList>
    </citation>
    <scope>NUCLEOTIDE SEQUENCE</scope>
    <source>
        <strain evidence="2">CNCM I-4278</strain>
    </source>
</reference>
<dbReference type="Proteomes" id="UP001152607">
    <property type="component" value="Unassembled WGS sequence"/>
</dbReference>
<sequence>MKFSLAAAAAAAFAMVGSVNANCDKGPYVSTSVGQALGDAPGYQHFCESRWEEGIVITGIRVWSAKFQVKAVQFQFAGGDWGKRYGQLPDDVQPKEKTWDELEEINLRLWNNKPDDGDPVDAVGWIQINMDGQEKWDAGADEKKVAKKENYVENPSGKLLAVRGAAGAWVTTLEFKFLESPVKSVEMISMNFKEDYKKWGTEGKGKSDAVLGTNYFINSSEKGGPNATYDNTIKLTKSKSKEISTSQTHTAGYKLGITVSGKVGVPLLAEGSIDVTNEFSYQYSNMKSVNNAETESWGIDARMGGPGAAGIPPQSAAYCTAQATMGSFESDYDAVLEATMASGKKYQYKNFGHFASVGYSNGRTECKVIPLKDVPSDAPKTDATPKGKRSTRLSRFIAAL</sequence>
<evidence type="ECO:0000256" key="1">
    <source>
        <dbReference type="SAM" id="SignalP"/>
    </source>
</evidence>
<evidence type="ECO:0000313" key="3">
    <source>
        <dbReference type="Proteomes" id="UP001152607"/>
    </source>
</evidence>
<dbReference type="OrthoDB" id="3758675at2759"/>
<comment type="caution">
    <text evidence="2">The sequence shown here is derived from an EMBL/GenBank/DDBJ whole genome shotgun (WGS) entry which is preliminary data.</text>
</comment>
<feature type="signal peptide" evidence="1">
    <location>
        <begin position="1"/>
        <end position="21"/>
    </location>
</feature>
<feature type="chain" id="PRO_5040872347" evidence="1">
    <location>
        <begin position="22"/>
        <end position="400"/>
    </location>
</feature>
<dbReference type="EMBL" id="CAOQHR010000010">
    <property type="protein sequence ID" value="CAI6340062.1"/>
    <property type="molecule type" value="Genomic_DNA"/>
</dbReference>
<keyword evidence="1" id="KW-0732">Signal</keyword>
<dbReference type="Gene3D" id="2.170.15.10">
    <property type="entry name" value="Proaerolysin, chain A, domain 3"/>
    <property type="match status" value="1"/>
</dbReference>
<organism evidence="2 3">
    <name type="scientific">Periconia digitata</name>
    <dbReference type="NCBI Taxonomy" id="1303443"/>
    <lineage>
        <taxon>Eukaryota</taxon>
        <taxon>Fungi</taxon>
        <taxon>Dikarya</taxon>
        <taxon>Ascomycota</taxon>
        <taxon>Pezizomycotina</taxon>
        <taxon>Dothideomycetes</taxon>
        <taxon>Pleosporomycetidae</taxon>
        <taxon>Pleosporales</taxon>
        <taxon>Massarineae</taxon>
        <taxon>Periconiaceae</taxon>
        <taxon>Periconia</taxon>
    </lineage>
</organism>
<dbReference type="Pfam" id="PF03318">
    <property type="entry name" value="ETX_MTX2"/>
    <property type="match status" value="1"/>
</dbReference>
<protein>
    <submittedName>
        <fullName evidence="2">Uncharacterized protein</fullName>
    </submittedName>
</protein>
<name>A0A9W4US17_9PLEO</name>